<sequence length="114" mass="12861">MALCWYPQGHWHHLSFLCPRRSLVMARTDHCCTSARECPVTLGNFSKATFDAISKTDSYLTPDLLKDMVFIESAYQELTDHLTKNPQGFPAEDPGSSYSHHMVLYEKNAANGAH</sequence>
<name>A0A6B0SAV3_9CETA</name>
<evidence type="ECO:0000313" key="2">
    <source>
        <dbReference type="Proteomes" id="UP000322234"/>
    </source>
</evidence>
<keyword evidence="2" id="KW-1185">Reference proteome</keyword>
<dbReference type="InterPro" id="IPR014721">
    <property type="entry name" value="Ribsml_uS5_D2-typ_fold_subgr"/>
</dbReference>
<dbReference type="EMBL" id="VBQZ03008021">
    <property type="protein sequence ID" value="MXR00030.1"/>
    <property type="molecule type" value="Genomic_DNA"/>
</dbReference>
<evidence type="ECO:0000313" key="1">
    <source>
        <dbReference type="EMBL" id="MXR00030.1"/>
    </source>
</evidence>
<organism evidence="1 2">
    <name type="scientific">Bos mutus</name>
    <name type="common">wild yak</name>
    <dbReference type="NCBI Taxonomy" id="72004"/>
    <lineage>
        <taxon>Eukaryota</taxon>
        <taxon>Metazoa</taxon>
        <taxon>Chordata</taxon>
        <taxon>Craniata</taxon>
        <taxon>Vertebrata</taxon>
        <taxon>Euteleostomi</taxon>
        <taxon>Mammalia</taxon>
        <taxon>Eutheria</taxon>
        <taxon>Laurasiatheria</taxon>
        <taxon>Artiodactyla</taxon>
        <taxon>Ruminantia</taxon>
        <taxon>Pecora</taxon>
        <taxon>Bovidae</taxon>
        <taxon>Bovinae</taxon>
        <taxon>Bos</taxon>
    </lineage>
</organism>
<accession>A0A6B0SAV3</accession>
<dbReference type="Gene3D" id="3.30.230.10">
    <property type="match status" value="1"/>
</dbReference>
<dbReference type="Proteomes" id="UP000322234">
    <property type="component" value="Unassembled WGS sequence"/>
</dbReference>
<protein>
    <submittedName>
        <fullName evidence="1">Uncharacterized protein</fullName>
    </submittedName>
</protein>
<comment type="caution">
    <text evidence="1">The sequence shown here is derived from an EMBL/GenBank/DDBJ whole genome shotgun (WGS) entry which is preliminary data.</text>
</comment>
<reference evidence="1" key="1">
    <citation type="submission" date="2019-10" db="EMBL/GenBank/DDBJ databases">
        <title>The sequence and de novo assembly of the wild yak genome.</title>
        <authorList>
            <person name="Liu Y."/>
        </authorList>
    </citation>
    <scope>NUCLEOTIDE SEQUENCE [LARGE SCALE GENOMIC DNA]</scope>
    <source>
        <strain evidence="1">WY2019</strain>
    </source>
</reference>
<dbReference type="AlphaFoldDB" id="A0A6B0SAV3"/>
<proteinExistence type="predicted"/>
<gene>
    <name evidence="1" type="ORF">E5288_WYG019066</name>
</gene>